<feature type="compositionally biased region" description="Low complexity" evidence="5">
    <location>
        <begin position="207"/>
        <end position="219"/>
    </location>
</feature>
<dbReference type="OrthoDB" id="10047691at2759"/>
<evidence type="ECO:0000259" key="6">
    <source>
        <dbReference type="PROSITE" id="PS50808"/>
    </source>
</evidence>
<evidence type="ECO:0000256" key="5">
    <source>
        <dbReference type="SAM" id="MobiDB-lite"/>
    </source>
</evidence>
<dbReference type="PROSITE" id="PS50808">
    <property type="entry name" value="ZF_BED"/>
    <property type="match status" value="1"/>
</dbReference>
<protein>
    <submittedName>
        <fullName evidence="8">Uncharacterized protein LOC108672095</fullName>
    </submittedName>
</protein>
<dbReference type="Proteomes" id="UP000694843">
    <property type="component" value="Unplaced"/>
</dbReference>
<evidence type="ECO:0000313" key="8">
    <source>
        <dbReference type="RefSeq" id="XP_018015209.1"/>
    </source>
</evidence>
<evidence type="ECO:0000256" key="4">
    <source>
        <dbReference type="PROSITE-ProRule" id="PRU00027"/>
    </source>
</evidence>
<dbReference type="Gene3D" id="1.10.10.1070">
    <property type="entry name" value="Zinc finger, BED domain-containing"/>
    <property type="match status" value="1"/>
</dbReference>
<dbReference type="SUPFAM" id="SSF140996">
    <property type="entry name" value="Hermes dimerisation domain"/>
    <property type="match status" value="1"/>
</dbReference>
<feature type="region of interest" description="Disordered" evidence="5">
    <location>
        <begin position="295"/>
        <end position="368"/>
    </location>
</feature>
<evidence type="ECO:0000256" key="2">
    <source>
        <dbReference type="ARBA" id="ARBA00022771"/>
    </source>
</evidence>
<evidence type="ECO:0000313" key="7">
    <source>
        <dbReference type="Proteomes" id="UP000694843"/>
    </source>
</evidence>
<evidence type="ECO:0000256" key="1">
    <source>
        <dbReference type="ARBA" id="ARBA00022723"/>
    </source>
</evidence>
<keyword evidence="7" id="KW-1185">Reference proteome</keyword>
<dbReference type="SUPFAM" id="SSF53098">
    <property type="entry name" value="Ribonuclease H-like"/>
    <property type="match status" value="1"/>
</dbReference>
<dbReference type="InterPro" id="IPR003656">
    <property type="entry name" value="Znf_BED"/>
</dbReference>
<evidence type="ECO:0000256" key="3">
    <source>
        <dbReference type="ARBA" id="ARBA00022833"/>
    </source>
</evidence>
<sequence length="1261" mass="138053">MSLSFIKEEPQDGITAAEFCTSPRNLLEISTKDEPEETAKSLDCGVDTFLNSVRDYNHPTVSRNNVTSNGTSRSPISLASSFTNPSSFLSPCQDASYYFTHAPDLQRVSDSRSPRRLSPALPIVTYTEDEVKSLVQLGQCRLVKMNSKSRIWQHFERVFNEFGQDTTYVVCLSCRNLLKHKLTSTTAPLVAHVQRCSGHRIAHDSPESPGSRSSESASPQLPRDDFVSQPQLFFPLFSPEPVTQDHQKFMWRSPPNALSPQNPSQNAANMTIFPSFDPISALRPQLSPFGHAPQTPSPHFPFNTHDGVHFGGSAPLNSRKPRRSRHKDVFPRQTRHPGDTVRSGTSRNTITGKETSLNGSNDSQEAGANGKSLNLAYKAALDAAVAFCCLDGRWFDDIRGSGLRELCQAFLNIGAQCGTLLAEKLLPSASDIRHRAADMAALKRSLVAAELAQSVASEGGCLAVATTRHEDGRTWVSCRLHVAGRRASGALVGTWPYDGSGRLRQQLRGALALLGLQDQTDQLIILGDSVAYPLRSGPPKPADGPATGRSPPSGGRKLTMADPVPCGRSAIQDLTSRILNHSRLCRFYGDALATNLQLIKDLRNSYHSSLAAGACDVAAQAKVYEDFGVFNLSQVKFTYQRKKEIENLFAKSCLKASCSEAISSSCKINSASNIDESSRSNSFKSVSECGDIAAVDNAVENTKNAIVNSNLENIAHQTSKAMADFAILSEICDYFEPFDAALRDLDCSDINEPSLGKFLPWVKTLRQYSADAEKTLKNNTSDSKLKNYSEESSCIYCKSSKKVKPDISLPHDGRETESCDSYTGATSTNAMPLKSNSCLSLHEVGFEVVTNFLIAHPAHFVATFLTPHFKSLAMLDAEETKKTLSWVKKLASDISCIGSDFWIPENYDRDAGITSNQTRILVSDVNEINSATTHVVEKKNNESKFDNTLKIISLDISDDSKTSRLSNGVNDLVVVLDDKSMDEDSAGEKQKNPTLKALLEDDSSNLYQKPPVRSCSRPRGHPTLVSLLESNMTVSPTAKRCMESLQNNGSETDGDAVHKKLRIIPDVIFGRDAHDGCSADDGKKDKIQLNHGDFSEDRTVPSEANEAIENSSGGFSSGIVKNNEKNRKYCTDVDTSRLVDTHGSSHGSRSKSRFTSIAHYMQSNPGDQNGEDSPVDLELSRYQGLPFPPSGTATDEWWRQKGPQLPTLAALARRLLSVPVTVTAIPIPDGHRRWPRQADKTEAEDTVVNDINNLMFLAADW</sequence>
<dbReference type="RefSeq" id="XP_018015209.1">
    <property type="nucleotide sequence ID" value="XM_018159720.2"/>
</dbReference>
<name>A0A8B7NNE3_HYAAZ</name>
<feature type="domain" description="BED-type" evidence="6">
    <location>
        <begin position="146"/>
        <end position="206"/>
    </location>
</feature>
<dbReference type="GeneID" id="108672095"/>
<gene>
    <name evidence="8" type="primary">LOC108672095</name>
</gene>
<keyword evidence="2 4" id="KW-0863">Zinc-finger</keyword>
<dbReference type="AlphaFoldDB" id="A0A8B7NNE3"/>
<keyword evidence="3" id="KW-0862">Zinc</keyword>
<dbReference type="KEGG" id="hazt:108672095"/>
<keyword evidence="1" id="KW-0479">Metal-binding</keyword>
<reference evidence="8" key="1">
    <citation type="submission" date="2025-08" db="UniProtKB">
        <authorList>
            <consortium name="RefSeq"/>
        </authorList>
    </citation>
    <scope>IDENTIFICATION</scope>
    <source>
        <tissue evidence="8">Whole organism</tissue>
    </source>
</reference>
<dbReference type="GO" id="GO:0003677">
    <property type="term" value="F:DNA binding"/>
    <property type="evidence" value="ECO:0007669"/>
    <property type="project" value="InterPro"/>
</dbReference>
<proteinExistence type="predicted"/>
<feature type="region of interest" description="Disordered" evidence="5">
    <location>
        <begin position="200"/>
        <end position="222"/>
    </location>
</feature>
<feature type="region of interest" description="Disordered" evidence="5">
    <location>
        <begin position="535"/>
        <end position="561"/>
    </location>
</feature>
<dbReference type="InterPro" id="IPR012337">
    <property type="entry name" value="RNaseH-like_sf"/>
</dbReference>
<feature type="compositionally biased region" description="Polar residues" evidence="5">
    <location>
        <begin position="342"/>
        <end position="366"/>
    </location>
</feature>
<accession>A0A8B7NNE3</accession>
<dbReference type="GO" id="GO:0008270">
    <property type="term" value="F:zinc ion binding"/>
    <property type="evidence" value="ECO:0007669"/>
    <property type="project" value="UniProtKB-KW"/>
</dbReference>
<organism evidence="7 8">
    <name type="scientific">Hyalella azteca</name>
    <name type="common">Amphipod</name>
    <dbReference type="NCBI Taxonomy" id="294128"/>
    <lineage>
        <taxon>Eukaryota</taxon>
        <taxon>Metazoa</taxon>
        <taxon>Ecdysozoa</taxon>
        <taxon>Arthropoda</taxon>
        <taxon>Crustacea</taxon>
        <taxon>Multicrustacea</taxon>
        <taxon>Malacostraca</taxon>
        <taxon>Eumalacostraca</taxon>
        <taxon>Peracarida</taxon>
        <taxon>Amphipoda</taxon>
        <taxon>Senticaudata</taxon>
        <taxon>Talitrida</taxon>
        <taxon>Talitroidea</taxon>
        <taxon>Hyalellidae</taxon>
        <taxon>Hyalella</taxon>
    </lineage>
</organism>